<protein>
    <submittedName>
        <fullName evidence="2">Flagellar hook-length control protein FliK</fullName>
    </submittedName>
</protein>
<dbReference type="EMBL" id="CP010536">
    <property type="protein sequence ID" value="AJG21168.1"/>
    <property type="molecule type" value="Genomic_DNA"/>
</dbReference>
<dbReference type="Proteomes" id="UP000031843">
    <property type="component" value="Chromosome main"/>
</dbReference>
<dbReference type="AlphaFoldDB" id="A0A0C4YEF7"/>
<keyword evidence="2" id="KW-0966">Cell projection</keyword>
<proteinExistence type="predicted"/>
<keyword evidence="2" id="KW-0282">Flagellum</keyword>
<keyword evidence="3" id="KW-1185">Reference proteome</keyword>
<dbReference type="KEGG" id="cbw:RR42_m3808"/>
<sequence>MDLNDNNVCDAGEPQGKTDQAGNYSLAFDGDVTGKKLLVLVTPDTRDLSRPNYVFPAAFALTAPIDGISGQNVTPLTTMQQSLMEQGYSKDAAAKAVVSFVGGAVNLREDYIANGDSTTGAFAMQVVDKVAQFAKNGAVDANTVRGLMNAIVLKGGIDNVTQADVDTLAAKPVLSTDVDAKTVLADDLYGYHEYLGLNGVGSVQTRNRLIQNGDGVRMALEAYQNSRWTEPSADSFTSYIGHYQMKADGSWTNLLGETDQHKASPVVSAVGNTLTLSDAITGGGLKIEFRRVNVGSKTFVEAMTDWIKEDYIREALRGSFPAGAEGVVGISYRDYDNIELDLQTCGVDQSQYIVQDGVSHCNWVGDKSTTYTSLDQITGTEFLMNGLLKVTLSADGTAVMKDRYSGQTLLAAPEFTWVRHPVNPNVAILRLNSADIRTLPIPYQNEIAEGGNVVLALHAGRIQVGSRIPAALTSSFMVFKKTTFDQLFTAVNAVPM</sequence>
<dbReference type="STRING" id="68895.RR42_m3808"/>
<accession>A0A0C4YEF7</accession>
<organism evidence="2 3">
    <name type="scientific">Cupriavidus basilensis</name>
    <dbReference type="NCBI Taxonomy" id="68895"/>
    <lineage>
        <taxon>Bacteria</taxon>
        <taxon>Pseudomonadati</taxon>
        <taxon>Pseudomonadota</taxon>
        <taxon>Betaproteobacteria</taxon>
        <taxon>Burkholderiales</taxon>
        <taxon>Burkholderiaceae</taxon>
        <taxon>Cupriavidus</taxon>
    </lineage>
</organism>
<evidence type="ECO:0000256" key="1">
    <source>
        <dbReference type="SAM" id="MobiDB-lite"/>
    </source>
</evidence>
<keyword evidence="2" id="KW-0969">Cilium</keyword>
<name>A0A0C4YEF7_9BURK</name>
<reference evidence="2 3" key="1">
    <citation type="journal article" date="2015" name="Genome Announc.">
        <title>Complete Genome Sequence of Cupriavidus basilensis 4G11, Isolated from the Oak Ridge Field Research Center Site.</title>
        <authorList>
            <person name="Ray J."/>
            <person name="Waters R.J."/>
            <person name="Skerker J.M."/>
            <person name="Kuehl J.V."/>
            <person name="Price M.N."/>
            <person name="Huang J."/>
            <person name="Chakraborty R."/>
            <person name="Arkin A.P."/>
            <person name="Deutschbauer A."/>
        </authorList>
    </citation>
    <scope>NUCLEOTIDE SEQUENCE [LARGE SCALE GENOMIC DNA]</scope>
    <source>
        <strain evidence="2">4G11</strain>
    </source>
</reference>
<evidence type="ECO:0000313" key="2">
    <source>
        <dbReference type="EMBL" id="AJG21168.1"/>
    </source>
</evidence>
<gene>
    <name evidence="2" type="ORF">RR42_m3808</name>
</gene>
<evidence type="ECO:0000313" key="3">
    <source>
        <dbReference type="Proteomes" id="UP000031843"/>
    </source>
</evidence>
<feature type="region of interest" description="Disordered" evidence="1">
    <location>
        <begin position="1"/>
        <end position="22"/>
    </location>
</feature>